<dbReference type="EMBL" id="WDCG01000005">
    <property type="protein sequence ID" value="KAB6425579.1"/>
    <property type="molecule type" value="Genomic_DNA"/>
</dbReference>
<proteinExistence type="predicted"/>
<feature type="transmembrane region" description="Helical" evidence="1">
    <location>
        <begin position="12"/>
        <end position="33"/>
    </location>
</feature>
<organism evidence="3 4">
    <name type="scientific">Bacteroides xylanisolvens</name>
    <dbReference type="NCBI Taxonomy" id="371601"/>
    <lineage>
        <taxon>Bacteria</taxon>
        <taxon>Pseudomonadati</taxon>
        <taxon>Bacteroidota</taxon>
        <taxon>Bacteroidia</taxon>
        <taxon>Bacteroidales</taxon>
        <taxon>Bacteroidaceae</taxon>
        <taxon>Bacteroides</taxon>
    </lineage>
</organism>
<feature type="transmembrane region" description="Helical" evidence="1">
    <location>
        <begin position="39"/>
        <end position="58"/>
    </location>
</feature>
<gene>
    <name evidence="3" type="ORF">GAZ26_06485</name>
</gene>
<feature type="transmembrane region" description="Helical" evidence="1">
    <location>
        <begin position="70"/>
        <end position="91"/>
    </location>
</feature>
<dbReference type="InterPro" id="IPR002656">
    <property type="entry name" value="Acyl_transf_3_dom"/>
</dbReference>
<keyword evidence="3" id="KW-0012">Acyltransferase</keyword>
<dbReference type="AlphaFoldDB" id="A0A7J5QUI5"/>
<name>A0A7J5QUI5_9BACE</name>
<sequence>MSNGNIDATKRNINLDVLRIIMAFFVVCIHSVFLFKTEVTPIIDIAVSVFFMLSGWFFQPRNLEEQGAKLRNALKSIVIIYFQATVLYLVWRMPMYMFTNLPFEAS</sequence>
<accession>A0A7J5QUI5</accession>
<evidence type="ECO:0000259" key="2">
    <source>
        <dbReference type="Pfam" id="PF01757"/>
    </source>
</evidence>
<keyword evidence="3" id="KW-0808">Transferase</keyword>
<dbReference type="Proteomes" id="UP000471447">
    <property type="component" value="Unassembled WGS sequence"/>
</dbReference>
<evidence type="ECO:0000313" key="3">
    <source>
        <dbReference type="EMBL" id="KAB6425579.1"/>
    </source>
</evidence>
<dbReference type="Pfam" id="PF01757">
    <property type="entry name" value="Acyl_transf_3"/>
    <property type="match status" value="1"/>
</dbReference>
<feature type="domain" description="Acyltransferase 3" evidence="2">
    <location>
        <begin position="13"/>
        <end position="93"/>
    </location>
</feature>
<evidence type="ECO:0000313" key="4">
    <source>
        <dbReference type="Proteomes" id="UP000471447"/>
    </source>
</evidence>
<keyword evidence="1" id="KW-1133">Transmembrane helix</keyword>
<protein>
    <submittedName>
        <fullName evidence="3">Acyltransferase family protein</fullName>
    </submittedName>
</protein>
<reference evidence="3 4" key="1">
    <citation type="journal article" date="2019" name="Nat. Med.">
        <title>A library of human gut bacterial isolates paired with longitudinal multiomics data enables mechanistic microbiome research.</title>
        <authorList>
            <person name="Poyet M."/>
            <person name="Groussin M."/>
            <person name="Gibbons S.M."/>
            <person name="Avila-Pacheco J."/>
            <person name="Jiang X."/>
            <person name="Kearney S.M."/>
            <person name="Perrotta A.R."/>
            <person name="Berdy B."/>
            <person name="Zhao S."/>
            <person name="Lieberman T.D."/>
            <person name="Swanson P.K."/>
            <person name="Smith M."/>
            <person name="Roesemann S."/>
            <person name="Alexander J.E."/>
            <person name="Rich S.A."/>
            <person name="Livny J."/>
            <person name="Vlamakis H."/>
            <person name="Clish C."/>
            <person name="Bullock K."/>
            <person name="Deik A."/>
            <person name="Scott J."/>
            <person name="Pierce K.A."/>
            <person name="Xavier R.J."/>
            <person name="Alm E.J."/>
        </authorList>
    </citation>
    <scope>NUCLEOTIDE SEQUENCE [LARGE SCALE GENOMIC DNA]</scope>
    <source>
        <strain evidence="3 4">BIOML-A7</strain>
    </source>
</reference>
<evidence type="ECO:0000256" key="1">
    <source>
        <dbReference type="SAM" id="Phobius"/>
    </source>
</evidence>
<keyword evidence="1" id="KW-0472">Membrane</keyword>
<keyword evidence="1" id="KW-0812">Transmembrane</keyword>
<comment type="caution">
    <text evidence="3">The sequence shown here is derived from an EMBL/GenBank/DDBJ whole genome shotgun (WGS) entry which is preliminary data.</text>
</comment>
<dbReference type="RefSeq" id="WP_151935939.1">
    <property type="nucleotide sequence ID" value="NZ_JAJCHQ010000003.1"/>
</dbReference>
<dbReference type="GO" id="GO:0016747">
    <property type="term" value="F:acyltransferase activity, transferring groups other than amino-acyl groups"/>
    <property type="evidence" value="ECO:0007669"/>
    <property type="project" value="InterPro"/>
</dbReference>